<feature type="transmembrane region" description="Helical" evidence="1">
    <location>
        <begin position="100"/>
        <end position="117"/>
    </location>
</feature>
<feature type="transmembrane region" description="Helical" evidence="1">
    <location>
        <begin position="254"/>
        <end position="275"/>
    </location>
</feature>
<feature type="transmembrane region" description="Helical" evidence="1">
    <location>
        <begin position="31"/>
        <end position="50"/>
    </location>
</feature>
<dbReference type="PANTHER" id="PTHR44757">
    <property type="entry name" value="DIGUANYLATE CYCLASE DGCP"/>
    <property type="match status" value="1"/>
</dbReference>
<gene>
    <name evidence="4" type="ORF">P9850_08735</name>
</gene>
<dbReference type="SUPFAM" id="SSF55073">
    <property type="entry name" value="Nucleotide cyclase"/>
    <property type="match status" value="1"/>
</dbReference>
<protein>
    <submittedName>
        <fullName evidence="4">EAL domain-containing protein</fullName>
    </submittedName>
</protein>
<dbReference type="InterPro" id="IPR029787">
    <property type="entry name" value="Nucleotide_cyclase"/>
</dbReference>
<feature type="domain" description="EAL" evidence="2">
    <location>
        <begin position="516"/>
        <end position="768"/>
    </location>
</feature>
<dbReference type="SMART" id="SM00052">
    <property type="entry name" value="EAL"/>
    <property type="match status" value="1"/>
</dbReference>
<evidence type="ECO:0000259" key="2">
    <source>
        <dbReference type="PROSITE" id="PS50883"/>
    </source>
</evidence>
<dbReference type="CDD" id="cd01949">
    <property type="entry name" value="GGDEF"/>
    <property type="match status" value="1"/>
</dbReference>
<dbReference type="InterPro" id="IPR052155">
    <property type="entry name" value="Biofilm_reg_signaling"/>
</dbReference>
<keyword evidence="1" id="KW-0472">Membrane</keyword>
<feature type="transmembrane region" description="Helical" evidence="1">
    <location>
        <begin position="287"/>
        <end position="306"/>
    </location>
</feature>
<sequence length="768" mass="87756">MENKWRWVSFSLIYLALYYCCLFFIRHPIVHILVAICGTSVVLVWIWLAYRRLRPKQRLFWLLLLASLSTYWIRESALLYETAAKQTEWFLWQTNGLDEISIILYFIALLSLAAANETRVHLFQQLLDVLIIVSVGALVGLIGLNRLFSLSYLSVFHLFMFSSIFLLELATAYVLGIFFFSSSSAAKPVLAWHIAGAILLIAADGTDRARTLLFDYSSPSHSLDFLIFAGLLMMGLSAVFADREIFLCLKNQKSLLSFKVLFLYMAFIPSIFFFILHEEAREAREIAVIFMAIGVFVIMRQAVALYESTRLFRSMQLLNRGLEQKLVNRTTESERKTEELLYLARHDCLTRLLNRSAFIAALEQALQEAKQQHHLLAVIFIDLDRFKQVNHYFGQRAGDALMVKMTEWLKQSLRQTDVIGRQGGDEFALIISPVYKLQQLRSIVESILSVSKQPLPVNDLEMRVSMSMGIAVFPYDGETGESLMKKADIALSRAKEQGKNQYQFFNGKMDQGIMQKTIIETAIYQAIEQREFTLFYQPQLDIATGQMIGMEALIRWHHPQMGLIPPHMFIPVAEETGQIIAIGEWVMEEACRQVKQWNEQTGRALRISVNISPKQFLQEKLVEQITAILKKTNLTADSVDLEITEGVAIFNEQHTIQKLKQLKALGVHISIDDFGTGYSSLSYLRKFPIHRLKIAKVFIDGIAQTEEDQAIVASVIGLAKNLKLRVIAEGVETFQQLQILRSLHCDEIQGYVLGKPLAKEEFEKVYLK</sequence>
<dbReference type="PROSITE" id="PS50883">
    <property type="entry name" value="EAL"/>
    <property type="match status" value="1"/>
</dbReference>
<keyword evidence="1" id="KW-0812">Transmembrane</keyword>
<dbReference type="InterPro" id="IPR000160">
    <property type="entry name" value="GGDEF_dom"/>
</dbReference>
<feature type="transmembrane region" description="Helical" evidence="1">
    <location>
        <begin position="129"/>
        <end position="148"/>
    </location>
</feature>
<dbReference type="AlphaFoldDB" id="A0ABD5IUD8"/>
<dbReference type="EMBL" id="JARTLI010000013">
    <property type="protein sequence ID" value="MED5051933.1"/>
    <property type="molecule type" value="Genomic_DNA"/>
</dbReference>
<dbReference type="NCBIfam" id="TIGR00254">
    <property type="entry name" value="GGDEF"/>
    <property type="match status" value="1"/>
</dbReference>
<reference evidence="4 5" key="1">
    <citation type="submission" date="2023-03" db="EMBL/GenBank/DDBJ databases">
        <title>Bacillus Genome Sequencing.</title>
        <authorList>
            <person name="Dunlap C."/>
        </authorList>
    </citation>
    <scope>NUCLEOTIDE SEQUENCE [LARGE SCALE GENOMIC DNA]</scope>
    <source>
        <strain evidence="4 5">NRS-38</strain>
    </source>
</reference>
<organism evidence="4 5">
    <name type="scientific">Anoxybacteroides rupiense</name>
    <dbReference type="NCBI Taxonomy" id="311460"/>
    <lineage>
        <taxon>Bacteria</taxon>
        <taxon>Bacillati</taxon>
        <taxon>Bacillota</taxon>
        <taxon>Bacilli</taxon>
        <taxon>Bacillales</taxon>
        <taxon>Anoxybacillaceae</taxon>
        <taxon>Anoxybacteroides</taxon>
    </lineage>
</organism>
<name>A0ABD5IUD8_9BACL</name>
<dbReference type="SMART" id="SM00267">
    <property type="entry name" value="GGDEF"/>
    <property type="match status" value="1"/>
</dbReference>
<feature type="transmembrane region" description="Helical" evidence="1">
    <location>
        <begin position="189"/>
        <end position="205"/>
    </location>
</feature>
<feature type="transmembrane region" description="Helical" evidence="1">
    <location>
        <begin position="7"/>
        <end position="25"/>
    </location>
</feature>
<dbReference type="RefSeq" id="WP_328218184.1">
    <property type="nucleotide sequence ID" value="NZ_JARTLI010000013.1"/>
</dbReference>
<feature type="transmembrane region" description="Helical" evidence="1">
    <location>
        <begin position="225"/>
        <end position="242"/>
    </location>
</feature>
<proteinExistence type="predicted"/>
<evidence type="ECO:0000256" key="1">
    <source>
        <dbReference type="SAM" id="Phobius"/>
    </source>
</evidence>
<dbReference type="FunFam" id="3.20.20.450:FF:000001">
    <property type="entry name" value="Cyclic di-GMP phosphodiesterase yahA"/>
    <property type="match status" value="1"/>
</dbReference>
<dbReference type="Proteomes" id="UP001339962">
    <property type="component" value="Unassembled WGS sequence"/>
</dbReference>
<dbReference type="Pfam" id="PF00990">
    <property type="entry name" value="GGDEF"/>
    <property type="match status" value="1"/>
</dbReference>
<dbReference type="SUPFAM" id="SSF141868">
    <property type="entry name" value="EAL domain-like"/>
    <property type="match status" value="1"/>
</dbReference>
<dbReference type="Gene3D" id="3.30.70.270">
    <property type="match status" value="1"/>
</dbReference>
<feature type="transmembrane region" description="Helical" evidence="1">
    <location>
        <begin position="154"/>
        <end position="180"/>
    </location>
</feature>
<dbReference type="Pfam" id="PF00563">
    <property type="entry name" value="EAL"/>
    <property type="match status" value="1"/>
</dbReference>
<evidence type="ECO:0000259" key="3">
    <source>
        <dbReference type="PROSITE" id="PS50887"/>
    </source>
</evidence>
<evidence type="ECO:0000313" key="5">
    <source>
        <dbReference type="Proteomes" id="UP001339962"/>
    </source>
</evidence>
<dbReference type="PANTHER" id="PTHR44757:SF2">
    <property type="entry name" value="BIOFILM ARCHITECTURE MAINTENANCE PROTEIN MBAA"/>
    <property type="match status" value="1"/>
</dbReference>
<feature type="transmembrane region" description="Helical" evidence="1">
    <location>
        <begin position="59"/>
        <end position="80"/>
    </location>
</feature>
<dbReference type="InterPro" id="IPR043128">
    <property type="entry name" value="Rev_trsase/Diguanyl_cyclase"/>
</dbReference>
<feature type="domain" description="GGDEF" evidence="3">
    <location>
        <begin position="374"/>
        <end position="507"/>
    </location>
</feature>
<evidence type="ECO:0000313" key="4">
    <source>
        <dbReference type="EMBL" id="MED5051933.1"/>
    </source>
</evidence>
<dbReference type="InterPro" id="IPR001633">
    <property type="entry name" value="EAL_dom"/>
</dbReference>
<dbReference type="Gene3D" id="3.20.20.450">
    <property type="entry name" value="EAL domain"/>
    <property type="match status" value="1"/>
</dbReference>
<dbReference type="CDD" id="cd01948">
    <property type="entry name" value="EAL"/>
    <property type="match status" value="1"/>
</dbReference>
<dbReference type="InterPro" id="IPR035919">
    <property type="entry name" value="EAL_sf"/>
</dbReference>
<dbReference type="PROSITE" id="PS50887">
    <property type="entry name" value="GGDEF"/>
    <property type="match status" value="1"/>
</dbReference>
<comment type="caution">
    <text evidence="4">The sequence shown here is derived from an EMBL/GenBank/DDBJ whole genome shotgun (WGS) entry which is preliminary data.</text>
</comment>
<keyword evidence="1" id="KW-1133">Transmembrane helix</keyword>
<accession>A0ABD5IUD8</accession>